<accession>A0ABR4EIV1</accession>
<protein>
    <submittedName>
        <fullName evidence="2">Uncharacterized protein</fullName>
    </submittedName>
</protein>
<feature type="compositionally biased region" description="Low complexity" evidence="1">
    <location>
        <begin position="20"/>
        <end position="29"/>
    </location>
</feature>
<evidence type="ECO:0000313" key="3">
    <source>
        <dbReference type="Proteomes" id="UP001600888"/>
    </source>
</evidence>
<feature type="region of interest" description="Disordered" evidence="1">
    <location>
        <begin position="100"/>
        <end position="133"/>
    </location>
</feature>
<evidence type="ECO:0000256" key="1">
    <source>
        <dbReference type="SAM" id="MobiDB-lite"/>
    </source>
</evidence>
<feature type="compositionally biased region" description="Low complexity" evidence="1">
    <location>
        <begin position="100"/>
        <end position="127"/>
    </location>
</feature>
<reference evidence="2 3" key="1">
    <citation type="submission" date="2024-03" db="EMBL/GenBank/DDBJ databases">
        <title>A high-quality draft genome sequence of Diaporthe vaccinii, a causative agent of upright dieback and viscid rot disease in cranberry plants.</title>
        <authorList>
            <person name="Sarrasin M."/>
            <person name="Lang B.F."/>
            <person name="Burger G."/>
        </authorList>
    </citation>
    <scope>NUCLEOTIDE SEQUENCE [LARGE SCALE GENOMIC DNA]</scope>
    <source>
        <strain evidence="2 3">IS7</strain>
    </source>
</reference>
<evidence type="ECO:0000313" key="2">
    <source>
        <dbReference type="EMBL" id="KAL2282359.1"/>
    </source>
</evidence>
<organism evidence="2 3">
    <name type="scientific">Diaporthe vaccinii</name>
    <dbReference type="NCBI Taxonomy" id="105482"/>
    <lineage>
        <taxon>Eukaryota</taxon>
        <taxon>Fungi</taxon>
        <taxon>Dikarya</taxon>
        <taxon>Ascomycota</taxon>
        <taxon>Pezizomycotina</taxon>
        <taxon>Sordariomycetes</taxon>
        <taxon>Sordariomycetidae</taxon>
        <taxon>Diaporthales</taxon>
        <taxon>Diaporthaceae</taxon>
        <taxon>Diaporthe</taxon>
        <taxon>Diaporthe eres species complex</taxon>
    </lineage>
</organism>
<sequence>MKDVAEELVEQIMDAIADAADGASSSVDSEPATAAPTAARNVSAAAPTPTPMPNLNMSSWMDLYDYRGLFTEEEYSMLQEDPLCFYANFGRLYDEYASESRTSTGSARAETSRSTTTTTTIAPAKRTAQPRPRDSYPCLGCDYAGDSDTPATATAVHEGKARTLYLTYLPDQLRMVYTSTPTSLTVTATATTSCSGLGGLGIEGFETPYVVFGYREGYAPSETGSVDGTSGITSGGASGREELMPLTGLVMLGILWLSRVV</sequence>
<comment type="caution">
    <text evidence="2">The sequence shown here is derived from an EMBL/GenBank/DDBJ whole genome shotgun (WGS) entry which is preliminary data.</text>
</comment>
<dbReference type="Proteomes" id="UP001600888">
    <property type="component" value="Unassembled WGS sequence"/>
</dbReference>
<proteinExistence type="predicted"/>
<dbReference type="EMBL" id="JBAWTH010000050">
    <property type="protein sequence ID" value="KAL2282359.1"/>
    <property type="molecule type" value="Genomic_DNA"/>
</dbReference>
<gene>
    <name evidence="2" type="ORF">FJTKL_10967</name>
</gene>
<feature type="region of interest" description="Disordered" evidence="1">
    <location>
        <begin position="20"/>
        <end position="54"/>
    </location>
</feature>
<name>A0ABR4EIV1_9PEZI</name>
<keyword evidence="3" id="KW-1185">Reference proteome</keyword>